<protein>
    <submittedName>
        <fullName evidence="2">Uncharacterized protein</fullName>
    </submittedName>
</protein>
<accession>A0A8S9RQZ6</accession>
<reference evidence="2" key="1">
    <citation type="submission" date="2019-12" db="EMBL/GenBank/DDBJ databases">
        <title>Genome sequencing and annotation of Brassica cretica.</title>
        <authorList>
            <person name="Studholme D.J."/>
            <person name="Sarris P."/>
        </authorList>
    </citation>
    <scope>NUCLEOTIDE SEQUENCE</scope>
    <source>
        <strain evidence="2">PFS-109/04</strain>
        <tissue evidence="2">Leaf</tissue>
    </source>
</reference>
<organism evidence="2 3">
    <name type="scientific">Brassica cretica</name>
    <name type="common">Mustard</name>
    <dbReference type="NCBI Taxonomy" id="69181"/>
    <lineage>
        <taxon>Eukaryota</taxon>
        <taxon>Viridiplantae</taxon>
        <taxon>Streptophyta</taxon>
        <taxon>Embryophyta</taxon>
        <taxon>Tracheophyta</taxon>
        <taxon>Spermatophyta</taxon>
        <taxon>Magnoliopsida</taxon>
        <taxon>eudicotyledons</taxon>
        <taxon>Gunneridae</taxon>
        <taxon>Pentapetalae</taxon>
        <taxon>rosids</taxon>
        <taxon>malvids</taxon>
        <taxon>Brassicales</taxon>
        <taxon>Brassicaceae</taxon>
        <taxon>Brassiceae</taxon>
        <taxon>Brassica</taxon>
    </lineage>
</organism>
<evidence type="ECO:0000313" key="3">
    <source>
        <dbReference type="Proteomes" id="UP000712600"/>
    </source>
</evidence>
<evidence type="ECO:0000256" key="1">
    <source>
        <dbReference type="SAM" id="Coils"/>
    </source>
</evidence>
<dbReference type="EMBL" id="QGKX02000095">
    <property type="protein sequence ID" value="KAF3575126.1"/>
    <property type="molecule type" value="Genomic_DNA"/>
</dbReference>
<feature type="coiled-coil region" evidence="1">
    <location>
        <begin position="18"/>
        <end position="52"/>
    </location>
</feature>
<sequence length="117" mass="13330">MLRSTTRNILRQQIEELASELDEKHFLLEKMVAELESEKSFQSLECNELAEKRKILKTKEFKSLSIHLRDLKDDAEAKCTHAREKAGLSIPINSTAGVVENHCHQRTIRNLVAGTST</sequence>
<keyword evidence="1" id="KW-0175">Coiled coil</keyword>
<proteinExistence type="predicted"/>
<dbReference type="AlphaFoldDB" id="A0A8S9RQZ6"/>
<evidence type="ECO:0000313" key="2">
    <source>
        <dbReference type="EMBL" id="KAF3575126.1"/>
    </source>
</evidence>
<name>A0A8S9RQZ6_BRACR</name>
<comment type="caution">
    <text evidence="2">The sequence shown here is derived from an EMBL/GenBank/DDBJ whole genome shotgun (WGS) entry which is preliminary data.</text>
</comment>
<gene>
    <name evidence="2" type="ORF">F2Q69_00061206</name>
</gene>
<dbReference type="Proteomes" id="UP000712600">
    <property type="component" value="Unassembled WGS sequence"/>
</dbReference>